<dbReference type="Proteomes" id="UP000708208">
    <property type="component" value="Unassembled WGS sequence"/>
</dbReference>
<keyword evidence="2" id="KW-1133">Transmembrane helix</keyword>
<dbReference type="InterPro" id="IPR012446">
    <property type="entry name" value="CRAC_channel"/>
</dbReference>
<feature type="transmembrane region" description="Helical" evidence="2">
    <location>
        <begin position="182"/>
        <end position="204"/>
    </location>
</feature>
<evidence type="ECO:0000313" key="4">
    <source>
        <dbReference type="Proteomes" id="UP000708208"/>
    </source>
</evidence>
<evidence type="ECO:0000313" key="3">
    <source>
        <dbReference type="EMBL" id="CAG7816210.1"/>
    </source>
</evidence>
<dbReference type="GO" id="GO:0015279">
    <property type="term" value="F:store-operated calcium channel activity"/>
    <property type="evidence" value="ECO:0007669"/>
    <property type="project" value="TreeGrafter"/>
</dbReference>
<dbReference type="OrthoDB" id="61124at2759"/>
<sequence length="268" mass="29946">MPSPTELVKITPVPFRTTSLPSGSPRSSPPASLRGGRTVSWNIPVTRMSTIAVVPTVVRYPQQETKPVDDAQDPNSEEYLAWRRLQLSRAKLSGITEMAALMAGFSVVATVELQINDDANPMLLAAFTVTTALLVCTTMMAIMISTCILPHVEVVAEMQSLFAKPHESPHDRMQRYIDVSWVLANSVSIFLFTLDVIILCWIKFTYFSETASWCATIIMIPVLLGVCFFGVVFYRKIVKHQSIISDRKYQELEEMKKVLDARDSVLTV</sequence>
<keyword evidence="2" id="KW-0472">Membrane</keyword>
<name>A0A8J2KJS0_9HEXA</name>
<protein>
    <recommendedName>
        <fullName evidence="5">Calcium release-activated calcium channel protein 1</fullName>
    </recommendedName>
</protein>
<organism evidence="3 4">
    <name type="scientific">Allacma fusca</name>
    <dbReference type="NCBI Taxonomy" id="39272"/>
    <lineage>
        <taxon>Eukaryota</taxon>
        <taxon>Metazoa</taxon>
        <taxon>Ecdysozoa</taxon>
        <taxon>Arthropoda</taxon>
        <taxon>Hexapoda</taxon>
        <taxon>Collembola</taxon>
        <taxon>Symphypleona</taxon>
        <taxon>Sminthuridae</taxon>
        <taxon>Allacma</taxon>
    </lineage>
</organism>
<comment type="caution">
    <text evidence="3">The sequence shown here is derived from an EMBL/GenBank/DDBJ whole genome shotgun (WGS) entry which is preliminary data.</text>
</comment>
<evidence type="ECO:0000256" key="2">
    <source>
        <dbReference type="SAM" id="Phobius"/>
    </source>
</evidence>
<keyword evidence="4" id="KW-1185">Reference proteome</keyword>
<dbReference type="GO" id="GO:0016020">
    <property type="term" value="C:membrane"/>
    <property type="evidence" value="ECO:0007669"/>
    <property type="project" value="TreeGrafter"/>
</dbReference>
<evidence type="ECO:0000256" key="1">
    <source>
        <dbReference type="SAM" id="MobiDB-lite"/>
    </source>
</evidence>
<feature type="transmembrane region" description="Helical" evidence="2">
    <location>
        <begin position="123"/>
        <end position="149"/>
    </location>
</feature>
<dbReference type="EMBL" id="CAJVCH010363398">
    <property type="protein sequence ID" value="CAG7816210.1"/>
    <property type="molecule type" value="Genomic_DNA"/>
</dbReference>
<dbReference type="GO" id="GO:0002115">
    <property type="term" value="P:store-operated calcium entry"/>
    <property type="evidence" value="ECO:0007669"/>
    <property type="project" value="TreeGrafter"/>
</dbReference>
<feature type="compositionally biased region" description="Low complexity" evidence="1">
    <location>
        <begin position="19"/>
        <end position="36"/>
    </location>
</feature>
<dbReference type="PANTHER" id="PTHR31501">
    <property type="entry name" value="CALCIUM RELEASE-ACTIVATED CALCIUM CHANNEL PROTEIN 1"/>
    <property type="match status" value="1"/>
</dbReference>
<feature type="region of interest" description="Disordered" evidence="1">
    <location>
        <begin position="1"/>
        <end position="36"/>
    </location>
</feature>
<dbReference type="Pfam" id="PF07856">
    <property type="entry name" value="Orai-1"/>
    <property type="match status" value="1"/>
</dbReference>
<reference evidence="3" key="1">
    <citation type="submission" date="2021-06" db="EMBL/GenBank/DDBJ databases">
        <authorList>
            <person name="Hodson N. C."/>
            <person name="Mongue J. A."/>
            <person name="Jaron S. K."/>
        </authorList>
    </citation>
    <scope>NUCLEOTIDE SEQUENCE</scope>
</reference>
<dbReference type="PANTHER" id="PTHR31501:SF7">
    <property type="entry name" value="CALCIUM RELEASE-ACTIVATED CALCIUM CHANNEL PROTEIN 1"/>
    <property type="match status" value="1"/>
</dbReference>
<feature type="transmembrane region" description="Helical" evidence="2">
    <location>
        <begin position="92"/>
        <end position="111"/>
    </location>
</feature>
<proteinExistence type="predicted"/>
<accession>A0A8J2KJS0</accession>
<gene>
    <name evidence="3" type="ORF">AFUS01_LOCUS26839</name>
</gene>
<keyword evidence="2" id="KW-0812">Transmembrane</keyword>
<dbReference type="AlphaFoldDB" id="A0A8J2KJS0"/>
<feature type="transmembrane region" description="Helical" evidence="2">
    <location>
        <begin position="210"/>
        <end position="234"/>
    </location>
</feature>
<evidence type="ECO:0008006" key="5">
    <source>
        <dbReference type="Google" id="ProtNLM"/>
    </source>
</evidence>